<gene>
    <name evidence="2" type="ORF">ACG5V6_20430</name>
</gene>
<evidence type="ECO:0000313" key="2">
    <source>
        <dbReference type="EMBL" id="MFH0250570.1"/>
    </source>
</evidence>
<reference evidence="2 3" key="1">
    <citation type="submission" date="2024-10" db="EMBL/GenBank/DDBJ databases">
        <authorList>
            <person name="Cho J.-C."/>
        </authorList>
    </citation>
    <scope>NUCLEOTIDE SEQUENCE [LARGE SCALE GENOMIC DNA]</scope>
    <source>
        <strain evidence="2 3">KCTC29696</strain>
    </source>
</reference>
<dbReference type="RefSeq" id="WP_279951440.1">
    <property type="nucleotide sequence ID" value="NZ_BAABEN010000023.1"/>
</dbReference>
<organism evidence="2 3">
    <name type="scientific">Streptomyces chitinivorans</name>
    <dbReference type="NCBI Taxonomy" id="1257027"/>
    <lineage>
        <taxon>Bacteria</taxon>
        <taxon>Bacillati</taxon>
        <taxon>Actinomycetota</taxon>
        <taxon>Actinomycetes</taxon>
        <taxon>Kitasatosporales</taxon>
        <taxon>Streptomycetaceae</taxon>
        <taxon>Streptomyces</taxon>
    </lineage>
</organism>
<evidence type="ECO:0000313" key="3">
    <source>
        <dbReference type="Proteomes" id="UP001607069"/>
    </source>
</evidence>
<evidence type="ECO:0008006" key="4">
    <source>
        <dbReference type="Google" id="ProtNLM"/>
    </source>
</evidence>
<sequence length="53" mass="5742">MAVFLFLLLVAAVLGVLGVVVEGLFYLLFIGIGVLVLAVLLVSLQRSRRRTGR</sequence>
<accession>A0ABW7HYY9</accession>
<protein>
    <recommendedName>
        <fullName evidence="4">DUF2207 domain-containing protein</fullName>
    </recommendedName>
</protein>
<keyword evidence="1" id="KW-0472">Membrane</keyword>
<keyword evidence="1" id="KW-0812">Transmembrane</keyword>
<proteinExistence type="predicted"/>
<dbReference type="Proteomes" id="UP001607069">
    <property type="component" value="Unassembled WGS sequence"/>
</dbReference>
<keyword evidence="1" id="KW-1133">Transmembrane helix</keyword>
<feature type="transmembrane region" description="Helical" evidence="1">
    <location>
        <begin position="25"/>
        <end position="44"/>
    </location>
</feature>
<evidence type="ECO:0000256" key="1">
    <source>
        <dbReference type="SAM" id="Phobius"/>
    </source>
</evidence>
<name>A0ABW7HYY9_9ACTN</name>
<keyword evidence="3" id="KW-1185">Reference proteome</keyword>
<comment type="caution">
    <text evidence="2">The sequence shown here is derived from an EMBL/GenBank/DDBJ whole genome shotgun (WGS) entry which is preliminary data.</text>
</comment>
<dbReference type="EMBL" id="JBIHMK010000087">
    <property type="protein sequence ID" value="MFH0250570.1"/>
    <property type="molecule type" value="Genomic_DNA"/>
</dbReference>